<feature type="domain" description="HTH cro/C1-type" evidence="1">
    <location>
        <begin position="34"/>
        <end position="81"/>
    </location>
</feature>
<dbReference type="InterPro" id="IPR010982">
    <property type="entry name" value="Lambda_DNA-bd_dom_sf"/>
</dbReference>
<dbReference type="Gene3D" id="1.10.260.40">
    <property type="entry name" value="lambda repressor-like DNA-binding domains"/>
    <property type="match status" value="1"/>
</dbReference>
<organism evidence="2 3">
    <name type="scientific">Frankia nepalensis</name>
    <dbReference type="NCBI Taxonomy" id="1836974"/>
    <lineage>
        <taxon>Bacteria</taxon>
        <taxon>Bacillati</taxon>
        <taxon>Actinomycetota</taxon>
        <taxon>Actinomycetes</taxon>
        <taxon>Frankiales</taxon>
        <taxon>Frankiaceae</taxon>
        <taxon>Frankia</taxon>
    </lineage>
</organism>
<dbReference type="RefSeq" id="WP_203005182.1">
    <property type="nucleotide sequence ID" value="NZ_JADWYU010000216.1"/>
</dbReference>
<dbReference type="InterPro" id="IPR041413">
    <property type="entry name" value="MLTR_LBD"/>
</dbReference>
<evidence type="ECO:0000313" key="3">
    <source>
        <dbReference type="Proteomes" id="UP000604475"/>
    </source>
</evidence>
<comment type="caution">
    <text evidence="2">The sequence shown here is derived from an EMBL/GenBank/DDBJ whole genome shotgun (WGS) entry which is preliminary data.</text>
</comment>
<dbReference type="Proteomes" id="UP000604475">
    <property type="component" value="Unassembled WGS sequence"/>
</dbReference>
<keyword evidence="3" id="KW-1185">Reference proteome</keyword>
<evidence type="ECO:0000313" key="2">
    <source>
        <dbReference type="EMBL" id="MBL7628218.1"/>
    </source>
</evidence>
<dbReference type="PROSITE" id="PS50943">
    <property type="entry name" value="HTH_CROC1"/>
    <property type="match status" value="1"/>
</dbReference>
<dbReference type="Gene3D" id="3.30.450.180">
    <property type="match status" value="1"/>
</dbReference>
<evidence type="ECO:0000259" key="1">
    <source>
        <dbReference type="PROSITE" id="PS50943"/>
    </source>
</evidence>
<name>A0A937R9M9_9ACTN</name>
<dbReference type="Pfam" id="PF13560">
    <property type="entry name" value="HTH_31"/>
    <property type="match status" value="1"/>
</dbReference>
<dbReference type="GO" id="GO:0003677">
    <property type="term" value="F:DNA binding"/>
    <property type="evidence" value="ECO:0007669"/>
    <property type="project" value="InterPro"/>
</dbReference>
<accession>A0A937R9M9</accession>
<dbReference type="AlphaFoldDB" id="A0A937R9M9"/>
<dbReference type="PANTHER" id="PTHR35010:SF2">
    <property type="entry name" value="BLL4672 PROTEIN"/>
    <property type="match status" value="1"/>
</dbReference>
<dbReference type="PANTHER" id="PTHR35010">
    <property type="entry name" value="BLL4672 PROTEIN-RELATED"/>
    <property type="match status" value="1"/>
</dbReference>
<dbReference type="SUPFAM" id="SSF47413">
    <property type="entry name" value="lambda repressor-like DNA-binding domains"/>
    <property type="match status" value="1"/>
</dbReference>
<sequence length="279" mass="29954">MGTGDLGDFLRARRARLSPEQAGIPRHGSRRVPGLRREEVAVLAGVSVDYYTRLEQGRERAPSAQVVDALSRALGLDEDGRAHLLRLAGLAAPFGACAPGEQVSPALRRLLDSHHGQPAFVLDLSFDFLAANDLAVALFSPFAAMDNLLNMIFLDPAARAFFADWPGAAQNAVANLRANISASPPNAWVDAMVDRLLAGSAEFARIWRAHDVRGKAHTAKRFRHPRVGDLTLDLLAFDVRGAPGQQLIVYQAEPGGPTADALAVLGSLHATRMRAAPPR</sequence>
<protein>
    <submittedName>
        <fullName evidence="2">Helix-turn-helix domain-containing protein</fullName>
    </submittedName>
</protein>
<dbReference type="Pfam" id="PF17765">
    <property type="entry name" value="MLTR_LBD"/>
    <property type="match status" value="1"/>
</dbReference>
<dbReference type="CDD" id="cd00093">
    <property type="entry name" value="HTH_XRE"/>
    <property type="match status" value="1"/>
</dbReference>
<gene>
    <name evidence="2" type="ORF">I7412_13875</name>
</gene>
<reference evidence="2" key="1">
    <citation type="submission" date="2020-12" db="EMBL/GenBank/DDBJ databases">
        <title>Genomic characterization of non-nitrogen-fixing Frankia strains.</title>
        <authorList>
            <person name="Carlos-Shanley C."/>
            <person name="Guerra T."/>
            <person name="Hahn D."/>
        </authorList>
    </citation>
    <scope>NUCLEOTIDE SEQUENCE</scope>
    <source>
        <strain evidence="2">CN6</strain>
    </source>
</reference>
<proteinExistence type="predicted"/>
<dbReference type="InterPro" id="IPR001387">
    <property type="entry name" value="Cro/C1-type_HTH"/>
</dbReference>
<dbReference type="SMART" id="SM00530">
    <property type="entry name" value="HTH_XRE"/>
    <property type="match status" value="1"/>
</dbReference>
<dbReference type="EMBL" id="JAEACQ010000177">
    <property type="protein sequence ID" value="MBL7628218.1"/>
    <property type="molecule type" value="Genomic_DNA"/>
</dbReference>